<organism evidence="2 3">
    <name type="scientific">Aureobasidium pullulans</name>
    <name type="common">Black yeast</name>
    <name type="synonym">Pullularia pullulans</name>
    <dbReference type="NCBI Taxonomy" id="5580"/>
    <lineage>
        <taxon>Eukaryota</taxon>
        <taxon>Fungi</taxon>
        <taxon>Dikarya</taxon>
        <taxon>Ascomycota</taxon>
        <taxon>Pezizomycotina</taxon>
        <taxon>Dothideomycetes</taxon>
        <taxon>Dothideomycetidae</taxon>
        <taxon>Dothideales</taxon>
        <taxon>Saccotheciaceae</taxon>
        <taxon>Aureobasidium</taxon>
    </lineage>
</organism>
<evidence type="ECO:0000313" key="2">
    <source>
        <dbReference type="EMBL" id="THV63763.1"/>
    </source>
</evidence>
<accession>A0A4S8RXT9</accession>
<dbReference type="GO" id="GO:0003676">
    <property type="term" value="F:nucleic acid binding"/>
    <property type="evidence" value="ECO:0007669"/>
    <property type="project" value="InterPro"/>
</dbReference>
<name>A0A4S8RXT9_AURPU</name>
<reference evidence="2 3" key="1">
    <citation type="submission" date="2018-10" db="EMBL/GenBank/DDBJ databases">
        <title>Fifty Aureobasidium pullulans genomes reveal a recombining polyextremotolerant generalist.</title>
        <authorList>
            <person name="Gostincar C."/>
            <person name="Turk M."/>
            <person name="Zajc J."/>
            <person name="Gunde-Cimerman N."/>
        </authorList>
    </citation>
    <scope>NUCLEOTIDE SEQUENCE [LARGE SCALE GENOMIC DNA]</scope>
    <source>
        <strain evidence="2 3">EXF-11900</strain>
    </source>
</reference>
<feature type="region of interest" description="Disordered" evidence="1">
    <location>
        <begin position="303"/>
        <end position="465"/>
    </location>
</feature>
<feature type="compositionally biased region" description="Basic residues" evidence="1">
    <location>
        <begin position="130"/>
        <end position="141"/>
    </location>
</feature>
<protein>
    <recommendedName>
        <fullName evidence="4">RRM domain-containing protein</fullName>
    </recommendedName>
</protein>
<evidence type="ECO:0000313" key="3">
    <source>
        <dbReference type="Proteomes" id="UP000304951"/>
    </source>
</evidence>
<dbReference type="InterPro" id="IPR035979">
    <property type="entry name" value="RBD_domain_sf"/>
</dbReference>
<gene>
    <name evidence="2" type="ORF">D6D28_10412</name>
</gene>
<evidence type="ECO:0008006" key="4">
    <source>
        <dbReference type="Google" id="ProtNLM"/>
    </source>
</evidence>
<comment type="caution">
    <text evidence="2">The sequence shown here is derived from an EMBL/GenBank/DDBJ whole genome shotgun (WGS) entry which is preliminary data.</text>
</comment>
<dbReference type="Gene3D" id="3.30.70.330">
    <property type="match status" value="1"/>
</dbReference>
<proteinExistence type="predicted"/>
<feature type="compositionally biased region" description="Acidic residues" evidence="1">
    <location>
        <begin position="391"/>
        <end position="404"/>
    </location>
</feature>
<feature type="compositionally biased region" description="Acidic residues" evidence="1">
    <location>
        <begin position="342"/>
        <end position="357"/>
    </location>
</feature>
<dbReference type="SUPFAM" id="SSF54928">
    <property type="entry name" value="RNA-binding domain, RBD"/>
    <property type="match status" value="1"/>
</dbReference>
<feature type="region of interest" description="Disordered" evidence="1">
    <location>
        <begin position="527"/>
        <end position="554"/>
    </location>
</feature>
<feature type="compositionally biased region" description="Basic and acidic residues" evidence="1">
    <location>
        <begin position="142"/>
        <end position="196"/>
    </location>
</feature>
<feature type="compositionally biased region" description="Basic and acidic residues" evidence="1">
    <location>
        <begin position="358"/>
        <end position="381"/>
    </location>
</feature>
<dbReference type="EMBL" id="QZAF01001050">
    <property type="protein sequence ID" value="THV63763.1"/>
    <property type="molecule type" value="Genomic_DNA"/>
</dbReference>
<evidence type="ECO:0000256" key="1">
    <source>
        <dbReference type="SAM" id="MobiDB-lite"/>
    </source>
</evidence>
<dbReference type="Proteomes" id="UP000304951">
    <property type="component" value="Unassembled WGS sequence"/>
</dbReference>
<sequence>MRGLANPTRAKQFSCLSLADRCFTLQAMAELPDRIRLHISPFNATLYENIIPKSIQPNATNVSYHSVQTFPERGFGFVELPREDADKLRKKLNGFTLRGQKMAISEAKPEKRRRRDKDEDAAEEVEEKPRKKAKKEKSSKKKDKEITGFELPDERQVKRGWTEEPGKYHKEKKEKSSKSSDKADKKDKTPKREKSKYSSKQEVLFKQKLPEGVMMAQKAEGKEKKSKKTKQPKNITIIHEFEKNKPVPSFLKSEVSGKGTATADFVTGKGWVDAEGNVVEEVHVKPKREERIAKMKDTPVEIKIKPIAPKEPAMHKDITAGAKALGDDDSSDESSVVSSESDMSDDSDDDDEDDEEKEAEREEIQEEIKEGAEEIAAHAPEEQQESTPASEPEEASSSDSEDETPASPAKDTPTQSSAPDTMDIDTTKPSTPPREVHPLEALFKKKPATETTPRPAPINTSFSFGISDDIDEDVDMNFDAEADPTYPSTPYTRTRDIRSAAPTPDTAAIGRKFSFSFAKHFDEEDIEEEAYDEEEGWQNANQEPLGVREVEGKEGEEETEFAKWFWENRGDSNRAWKKRRRDVMKQKRQRENRRVSRRVV</sequence>
<dbReference type="AlphaFoldDB" id="A0A4S8RXT9"/>
<feature type="region of interest" description="Disordered" evidence="1">
    <location>
        <begin position="576"/>
        <end position="600"/>
    </location>
</feature>
<dbReference type="InterPro" id="IPR012677">
    <property type="entry name" value="Nucleotide-bd_a/b_plait_sf"/>
</dbReference>
<feature type="region of interest" description="Disordered" evidence="1">
    <location>
        <begin position="479"/>
        <end position="505"/>
    </location>
</feature>
<feature type="region of interest" description="Disordered" evidence="1">
    <location>
        <begin position="99"/>
        <end position="212"/>
    </location>
</feature>
<feature type="compositionally biased region" description="Acidic residues" evidence="1">
    <location>
        <begin position="527"/>
        <end position="536"/>
    </location>
</feature>